<gene>
    <name evidence="1" type="ORF">F2Q69_00027411</name>
</gene>
<evidence type="ECO:0000313" key="2">
    <source>
        <dbReference type="Proteomes" id="UP000712600"/>
    </source>
</evidence>
<sequence>MIQESLQLATVEMSTKLNIQNRSRLTQQHRSIVVTRNRLTLPPTHRSTLTSTVCEKETTQLVVGQMNTITRALQ</sequence>
<name>A0A8S9S3F8_BRACR</name>
<dbReference type="Proteomes" id="UP000712600">
    <property type="component" value="Unassembled WGS sequence"/>
</dbReference>
<protein>
    <submittedName>
        <fullName evidence="1">Uncharacterized protein</fullName>
    </submittedName>
</protein>
<reference evidence="1" key="1">
    <citation type="submission" date="2019-12" db="EMBL/GenBank/DDBJ databases">
        <title>Genome sequencing and annotation of Brassica cretica.</title>
        <authorList>
            <person name="Studholme D.J."/>
            <person name="Sarris P."/>
        </authorList>
    </citation>
    <scope>NUCLEOTIDE SEQUENCE</scope>
    <source>
        <strain evidence="1">PFS-109/04</strain>
        <tissue evidence="1">Leaf</tissue>
    </source>
</reference>
<organism evidence="1 2">
    <name type="scientific">Brassica cretica</name>
    <name type="common">Mustard</name>
    <dbReference type="NCBI Taxonomy" id="69181"/>
    <lineage>
        <taxon>Eukaryota</taxon>
        <taxon>Viridiplantae</taxon>
        <taxon>Streptophyta</taxon>
        <taxon>Embryophyta</taxon>
        <taxon>Tracheophyta</taxon>
        <taxon>Spermatophyta</taxon>
        <taxon>Magnoliopsida</taxon>
        <taxon>eudicotyledons</taxon>
        <taxon>Gunneridae</taxon>
        <taxon>Pentapetalae</taxon>
        <taxon>rosids</taxon>
        <taxon>malvids</taxon>
        <taxon>Brassicales</taxon>
        <taxon>Brassicaceae</taxon>
        <taxon>Brassiceae</taxon>
        <taxon>Brassica</taxon>
    </lineage>
</organism>
<dbReference type="EMBL" id="QGKX02000088">
    <property type="protein sequence ID" value="KAF3586579.1"/>
    <property type="molecule type" value="Genomic_DNA"/>
</dbReference>
<accession>A0A8S9S3F8</accession>
<dbReference type="AlphaFoldDB" id="A0A8S9S3F8"/>
<comment type="caution">
    <text evidence="1">The sequence shown here is derived from an EMBL/GenBank/DDBJ whole genome shotgun (WGS) entry which is preliminary data.</text>
</comment>
<evidence type="ECO:0000313" key="1">
    <source>
        <dbReference type="EMBL" id="KAF3586579.1"/>
    </source>
</evidence>
<proteinExistence type="predicted"/>